<evidence type="ECO:0000313" key="13">
    <source>
        <dbReference type="EMBL" id="PYI56246.1"/>
    </source>
</evidence>
<dbReference type="InterPro" id="IPR004358">
    <property type="entry name" value="Sig_transdc_His_kin-like_C"/>
</dbReference>
<dbReference type="FunFam" id="1.10.287.130:FF:000040">
    <property type="entry name" value="PAS domain-containing sensor histidine kinase"/>
    <property type="match status" value="1"/>
</dbReference>
<dbReference type="Proteomes" id="UP000247476">
    <property type="component" value="Unassembled WGS sequence"/>
</dbReference>
<dbReference type="InterPro" id="IPR013655">
    <property type="entry name" value="PAS_fold_3"/>
</dbReference>
<keyword evidence="5" id="KW-0547">Nucleotide-binding</keyword>
<dbReference type="InterPro" id="IPR000700">
    <property type="entry name" value="PAS-assoc_C"/>
</dbReference>
<dbReference type="Pfam" id="PF08448">
    <property type="entry name" value="PAS_4"/>
    <property type="match status" value="1"/>
</dbReference>
<evidence type="ECO:0000259" key="10">
    <source>
        <dbReference type="PROSITE" id="PS50109"/>
    </source>
</evidence>
<name>A0A2V5L0U5_9BACL</name>
<feature type="domain" description="PAS" evidence="11">
    <location>
        <begin position="89"/>
        <end position="144"/>
    </location>
</feature>
<keyword evidence="6" id="KW-0418">Kinase</keyword>
<dbReference type="SUPFAM" id="SSF55874">
    <property type="entry name" value="ATPase domain of HSP90 chaperone/DNA topoisomerase II/histidine kinase"/>
    <property type="match status" value="1"/>
</dbReference>
<dbReference type="EC" id="2.7.13.3" evidence="2"/>
<dbReference type="Pfam" id="PF08447">
    <property type="entry name" value="PAS_3"/>
    <property type="match status" value="2"/>
</dbReference>
<reference evidence="13 14" key="1">
    <citation type="submission" date="2018-05" db="EMBL/GenBank/DDBJ databases">
        <title>Paenibacillus flagellatus sp. nov., isolated from selenium mineral soil.</title>
        <authorList>
            <person name="Dai X."/>
        </authorList>
    </citation>
    <scope>NUCLEOTIDE SEQUENCE [LARGE SCALE GENOMIC DNA]</scope>
    <source>
        <strain evidence="13 14">DXL2</strain>
    </source>
</reference>
<gene>
    <name evidence="13" type="ORF">DLM86_04475</name>
</gene>
<dbReference type="SMART" id="SM00086">
    <property type="entry name" value="PAC"/>
    <property type="match status" value="3"/>
</dbReference>
<feature type="domain" description="Histidine kinase" evidence="10">
    <location>
        <begin position="475"/>
        <end position="676"/>
    </location>
</feature>
<dbReference type="GO" id="GO:0030435">
    <property type="term" value="P:sporulation resulting in formation of a cellular spore"/>
    <property type="evidence" value="ECO:0007669"/>
    <property type="project" value="UniProtKB-KW"/>
</dbReference>
<dbReference type="InterPro" id="IPR036097">
    <property type="entry name" value="HisK_dim/P_sf"/>
</dbReference>
<comment type="catalytic activity">
    <reaction evidence="1">
        <text>ATP + protein L-histidine = ADP + protein N-phospho-L-histidine.</text>
        <dbReference type="EC" id="2.7.13.3"/>
    </reaction>
</comment>
<keyword evidence="7" id="KW-0067">ATP-binding</keyword>
<evidence type="ECO:0000313" key="14">
    <source>
        <dbReference type="Proteomes" id="UP000247476"/>
    </source>
</evidence>
<dbReference type="PRINTS" id="PR00344">
    <property type="entry name" value="BCTRLSENSOR"/>
</dbReference>
<sequence length="676" mass="77250">MVMSTPLLSRTCASKCHTVHYSMSTLRGHVRPFSRRRRIFMKMLHNWSYSPMIMVNRLSGRMERTSTVFRKSREESPMARKAISQREEDRLLFVSAFKHAPIGMALIALDGRFLKVNEALCRIVGYGADELLKLTFIDITHPDDIYKDVVHADMVLAGQLETYELEKRYVHKEGHVVWARMIGSIVRDEKGAARYFISQIMDITERIHTERELRKHEELYRLISENSQDIISYFTPDLRVGFISPAVESVLGYKPEEVVGRPFTDFVHPQDRQTMSGQMADAATVWNRVRHKDGRYVWIETTFRAIRNRNGHVEKIVAVGRDVTDRRMAAEKLARQEEQYRQLVENSPDAVLITGSPTRGLYINEAGVKLFGGRTEEDRRSILDNPLRFVPPDYRNDAMERSMRVLRGETADFFEFPLHRLDGTVIETEVRSMPTVFQDEPAVYSIIRDTTERKKTQELLRNSEKLSVAGQLAAGIAHEIRNPLTAIKGFHQLMRSGEAKKEYFDILASELNRIEMILTELLVLAKPQQSRFERKNIVSLLRQVAALLETQAIMTSIRILVQGKEDALYILCDENQIKQVFINIIKNAIEAMPDGGDVTVGVDRIGERVMIRVTDQGRGIPESQLARIGQPFYTTKENGTGLGLMVTNKIVENHNGAMRIESQVGVGTTFTIELPV</sequence>
<comment type="caution">
    <text evidence="13">The sequence shown here is derived from an EMBL/GenBank/DDBJ whole genome shotgun (WGS) entry which is preliminary data.</text>
</comment>
<organism evidence="13 14">
    <name type="scientific">Paenibacillus flagellatus</name>
    <dbReference type="NCBI Taxonomy" id="2211139"/>
    <lineage>
        <taxon>Bacteria</taxon>
        <taxon>Bacillati</taxon>
        <taxon>Bacillota</taxon>
        <taxon>Bacilli</taxon>
        <taxon>Bacillales</taxon>
        <taxon>Paenibacillaceae</taxon>
        <taxon>Paenibacillus</taxon>
    </lineage>
</organism>
<keyword evidence="3" id="KW-0597">Phosphoprotein</keyword>
<evidence type="ECO:0000256" key="7">
    <source>
        <dbReference type="ARBA" id="ARBA00022840"/>
    </source>
</evidence>
<dbReference type="SMART" id="SM00091">
    <property type="entry name" value="PAS"/>
    <property type="match status" value="3"/>
</dbReference>
<dbReference type="InterPro" id="IPR036890">
    <property type="entry name" value="HATPase_C_sf"/>
</dbReference>
<dbReference type="PROSITE" id="PS50113">
    <property type="entry name" value="PAC"/>
    <property type="match status" value="3"/>
</dbReference>
<dbReference type="SMART" id="SM00388">
    <property type="entry name" value="HisKA"/>
    <property type="match status" value="1"/>
</dbReference>
<dbReference type="CDD" id="cd00130">
    <property type="entry name" value="PAS"/>
    <property type="match status" value="2"/>
</dbReference>
<dbReference type="CDD" id="cd00082">
    <property type="entry name" value="HisKA"/>
    <property type="match status" value="1"/>
</dbReference>
<keyword evidence="8" id="KW-0749">Sporulation</keyword>
<dbReference type="PROSITE" id="PS50112">
    <property type="entry name" value="PAS"/>
    <property type="match status" value="3"/>
</dbReference>
<feature type="domain" description="PAC" evidence="12">
    <location>
        <begin position="283"/>
        <end position="335"/>
    </location>
</feature>
<dbReference type="InterPro" id="IPR035965">
    <property type="entry name" value="PAS-like_dom_sf"/>
</dbReference>
<dbReference type="GO" id="GO:0000155">
    <property type="term" value="F:phosphorelay sensor kinase activity"/>
    <property type="evidence" value="ECO:0007669"/>
    <property type="project" value="InterPro"/>
</dbReference>
<feature type="domain" description="PAC" evidence="12">
    <location>
        <begin position="163"/>
        <end position="215"/>
    </location>
</feature>
<dbReference type="InterPro" id="IPR003594">
    <property type="entry name" value="HATPase_dom"/>
</dbReference>
<dbReference type="Gene3D" id="3.30.565.10">
    <property type="entry name" value="Histidine kinase-like ATPase, C-terminal domain"/>
    <property type="match status" value="1"/>
</dbReference>
<evidence type="ECO:0000256" key="3">
    <source>
        <dbReference type="ARBA" id="ARBA00022553"/>
    </source>
</evidence>
<evidence type="ECO:0000256" key="6">
    <source>
        <dbReference type="ARBA" id="ARBA00022777"/>
    </source>
</evidence>
<dbReference type="Pfam" id="PF02518">
    <property type="entry name" value="HATPase_c"/>
    <property type="match status" value="1"/>
</dbReference>
<dbReference type="SUPFAM" id="SSF55785">
    <property type="entry name" value="PYP-like sensor domain (PAS domain)"/>
    <property type="match status" value="3"/>
</dbReference>
<evidence type="ECO:0000259" key="11">
    <source>
        <dbReference type="PROSITE" id="PS50112"/>
    </source>
</evidence>
<dbReference type="PANTHER" id="PTHR43065:SF34">
    <property type="entry name" value="SPORULATION KINASE A"/>
    <property type="match status" value="1"/>
</dbReference>
<dbReference type="InterPro" id="IPR013656">
    <property type="entry name" value="PAS_4"/>
</dbReference>
<dbReference type="InterPro" id="IPR001610">
    <property type="entry name" value="PAC"/>
</dbReference>
<feature type="domain" description="PAS" evidence="11">
    <location>
        <begin position="336"/>
        <end position="409"/>
    </location>
</feature>
<dbReference type="InterPro" id="IPR003661">
    <property type="entry name" value="HisK_dim/P_dom"/>
</dbReference>
<protein>
    <recommendedName>
        <fullName evidence="2">histidine kinase</fullName>
        <ecNumber evidence="2">2.7.13.3</ecNumber>
    </recommendedName>
</protein>
<keyword evidence="9" id="KW-0902">Two-component regulatory system</keyword>
<dbReference type="GO" id="GO:0005524">
    <property type="term" value="F:ATP binding"/>
    <property type="evidence" value="ECO:0007669"/>
    <property type="project" value="UniProtKB-KW"/>
</dbReference>
<evidence type="ECO:0000256" key="9">
    <source>
        <dbReference type="ARBA" id="ARBA00023012"/>
    </source>
</evidence>
<dbReference type="InterPro" id="IPR000014">
    <property type="entry name" value="PAS"/>
</dbReference>
<proteinExistence type="predicted"/>
<evidence type="ECO:0000259" key="12">
    <source>
        <dbReference type="PROSITE" id="PS50113"/>
    </source>
</evidence>
<accession>A0A2V5L0U5</accession>
<dbReference type="PANTHER" id="PTHR43065">
    <property type="entry name" value="SENSOR HISTIDINE KINASE"/>
    <property type="match status" value="1"/>
</dbReference>
<feature type="domain" description="PAC" evidence="12">
    <location>
        <begin position="412"/>
        <end position="462"/>
    </location>
</feature>
<feature type="domain" description="PAS" evidence="11">
    <location>
        <begin position="216"/>
        <end position="275"/>
    </location>
</feature>
<evidence type="ECO:0000256" key="8">
    <source>
        <dbReference type="ARBA" id="ARBA00022969"/>
    </source>
</evidence>
<dbReference type="SUPFAM" id="SSF47384">
    <property type="entry name" value="Homodimeric domain of signal transducing histidine kinase"/>
    <property type="match status" value="1"/>
</dbReference>
<keyword evidence="4" id="KW-0808">Transferase</keyword>
<dbReference type="InterPro" id="IPR005467">
    <property type="entry name" value="His_kinase_dom"/>
</dbReference>
<evidence type="ECO:0000256" key="4">
    <source>
        <dbReference type="ARBA" id="ARBA00022679"/>
    </source>
</evidence>
<dbReference type="Gene3D" id="1.10.287.130">
    <property type="match status" value="1"/>
</dbReference>
<dbReference type="Pfam" id="PF00512">
    <property type="entry name" value="HisKA"/>
    <property type="match status" value="1"/>
</dbReference>
<keyword evidence="14" id="KW-1185">Reference proteome</keyword>
<dbReference type="NCBIfam" id="TIGR00229">
    <property type="entry name" value="sensory_box"/>
    <property type="match status" value="3"/>
</dbReference>
<evidence type="ECO:0000256" key="1">
    <source>
        <dbReference type="ARBA" id="ARBA00000085"/>
    </source>
</evidence>
<dbReference type="EMBL" id="QJVJ01000002">
    <property type="protein sequence ID" value="PYI56246.1"/>
    <property type="molecule type" value="Genomic_DNA"/>
</dbReference>
<evidence type="ECO:0000256" key="2">
    <source>
        <dbReference type="ARBA" id="ARBA00012438"/>
    </source>
</evidence>
<evidence type="ECO:0000256" key="5">
    <source>
        <dbReference type="ARBA" id="ARBA00022741"/>
    </source>
</evidence>
<dbReference type="Gene3D" id="3.30.450.20">
    <property type="entry name" value="PAS domain"/>
    <property type="match status" value="3"/>
</dbReference>
<dbReference type="CDD" id="cd00075">
    <property type="entry name" value="HATPase"/>
    <property type="match status" value="1"/>
</dbReference>
<dbReference type="AlphaFoldDB" id="A0A2V5L0U5"/>
<dbReference type="PROSITE" id="PS50109">
    <property type="entry name" value="HIS_KIN"/>
    <property type="match status" value="1"/>
</dbReference>
<dbReference type="SMART" id="SM00387">
    <property type="entry name" value="HATPase_c"/>
    <property type="match status" value="1"/>
</dbReference>